<organism evidence="1 2">
    <name type="scientific">Caerostris extrusa</name>
    <name type="common">Bark spider</name>
    <name type="synonym">Caerostris bankana</name>
    <dbReference type="NCBI Taxonomy" id="172846"/>
    <lineage>
        <taxon>Eukaryota</taxon>
        <taxon>Metazoa</taxon>
        <taxon>Ecdysozoa</taxon>
        <taxon>Arthropoda</taxon>
        <taxon>Chelicerata</taxon>
        <taxon>Arachnida</taxon>
        <taxon>Araneae</taxon>
        <taxon>Araneomorphae</taxon>
        <taxon>Entelegynae</taxon>
        <taxon>Araneoidea</taxon>
        <taxon>Araneidae</taxon>
        <taxon>Caerostris</taxon>
    </lineage>
</organism>
<reference evidence="1 2" key="1">
    <citation type="submission" date="2021-06" db="EMBL/GenBank/DDBJ databases">
        <title>Caerostris extrusa draft genome.</title>
        <authorList>
            <person name="Kono N."/>
            <person name="Arakawa K."/>
        </authorList>
    </citation>
    <scope>NUCLEOTIDE SEQUENCE [LARGE SCALE GENOMIC DNA]</scope>
</reference>
<dbReference type="Proteomes" id="UP001054945">
    <property type="component" value="Unassembled WGS sequence"/>
</dbReference>
<proteinExistence type="predicted"/>
<comment type="caution">
    <text evidence="1">The sequence shown here is derived from an EMBL/GenBank/DDBJ whole genome shotgun (WGS) entry which is preliminary data.</text>
</comment>
<feature type="non-terminal residue" evidence="1">
    <location>
        <position position="21"/>
    </location>
</feature>
<dbReference type="EMBL" id="BPLR01004147">
    <property type="protein sequence ID" value="GIX92681.1"/>
    <property type="molecule type" value="Genomic_DNA"/>
</dbReference>
<evidence type="ECO:0000313" key="1">
    <source>
        <dbReference type="EMBL" id="GIX92681.1"/>
    </source>
</evidence>
<keyword evidence="2" id="KW-1185">Reference proteome</keyword>
<accession>A0AAV4PAG4</accession>
<name>A0AAV4PAG4_CAEEX</name>
<sequence>MSASSLNLESAFPCKLAVRCR</sequence>
<gene>
    <name evidence="1" type="ORF">CEXT_224231</name>
</gene>
<dbReference type="AlphaFoldDB" id="A0AAV4PAG4"/>
<evidence type="ECO:0000313" key="2">
    <source>
        <dbReference type="Proteomes" id="UP001054945"/>
    </source>
</evidence>
<protein>
    <submittedName>
        <fullName evidence="1">Uncharacterized protein</fullName>
    </submittedName>
</protein>